<evidence type="ECO:0000313" key="3">
    <source>
        <dbReference type="Proteomes" id="UP000552757"/>
    </source>
</evidence>
<keyword evidence="3" id="KW-1185">Reference proteome</keyword>
<proteinExistence type="predicted"/>
<dbReference type="PANTHER" id="PTHR21310">
    <property type="entry name" value="AMINOGLYCOSIDE PHOSPHOTRANSFERASE-RELATED-RELATED"/>
    <property type="match status" value="1"/>
</dbReference>
<dbReference type="Pfam" id="PF01636">
    <property type="entry name" value="APH"/>
    <property type="match status" value="1"/>
</dbReference>
<name>A0A7W6GNW8_9SPHN</name>
<keyword evidence="2" id="KW-0418">Kinase</keyword>
<protein>
    <submittedName>
        <fullName evidence="2">Aminoglycoside phosphotransferase (APT) family kinase protein</fullName>
    </submittedName>
</protein>
<evidence type="ECO:0000259" key="1">
    <source>
        <dbReference type="Pfam" id="PF01636"/>
    </source>
</evidence>
<feature type="domain" description="Aminoglycoside phosphotransferase" evidence="1">
    <location>
        <begin position="70"/>
        <end position="257"/>
    </location>
</feature>
<dbReference type="GO" id="GO:0016301">
    <property type="term" value="F:kinase activity"/>
    <property type="evidence" value="ECO:0007669"/>
    <property type="project" value="UniProtKB-KW"/>
</dbReference>
<dbReference type="InterPro" id="IPR002575">
    <property type="entry name" value="Aminoglycoside_PTrfase"/>
</dbReference>
<dbReference type="SUPFAM" id="SSF56112">
    <property type="entry name" value="Protein kinase-like (PK-like)"/>
    <property type="match status" value="1"/>
</dbReference>
<sequence length="459" mass="50604">MAEITGVPEYDEAAIQRIRDFVEATMGGRIVRMEQQVRWRPAWFADVEVDGKITELHLRGDRTGDVAIFPDLKREADIISVLYDQGIPVPQVHGYLADPPCIVMESIQGTRDLSGLSAEAHSAIGREYMAAVAAMHKVPVEAFADVDIHVPQGAEEIALIGLNTYMPQYLRTKKRPEPLLEFVIQWIRRNVPRHRTRAAFIQFDSGQFLVHEQRMTKLYDFEFSMIGDPMVDLATMGMRNTIEPMGAPLPELFGYYEQASGEPLDHDAILFHVLQFSLLGTMQFTGTVADPRPADPHSVYLQFDLALRRSILLALSQLAGVPLPELPPLAERTGDNATLIRKLADTLSGVAPRDPVAEGHKAQVVELIEWVARADAHGAAMVARNIAEVSAFLKRDFADWPSAEAALEAFVLAAGPDQDAALITLLGAIEGRRLQVFGPTSIGEAALHVRLPQSRLDGA</sequence>
<dbReference type="AlphaFoldDB" id="A0A7W6GNW8"/>
<dbReference type="InterPro" id="IPR051678">
    <property type="entry name" value="AGP_Transferase"/>
</dbReference>
<dbReference type="InterPro" id="IPR011009">
    <property type="entry name" value="Kinase-like_dom_sf"/>
</dbReference>
<evidence type="ECO:0000313" key="2">
    <source>
        <dbReference type="EMBL" id="MBB3982711.1"/>
    </source>
</evidence>
<keyword evidence="2" id="KW-0808">Transferase</keyword>
<gene>
    <name evidence="2" type="ORF">GGR44_002377</name>
</gene>
<organism evidence="2 3">
    <name type="scientific">Sphingobium fontiphilum</name>
    <dbReference type="NCBI Taxonomy" id="944425"/>
    <lineage>
        <taxon>Bacteria</taxon>
        <taxon>Pseudomonadati</taxon>
        <taxon>Pseudomonadota</taxon>
        <taxon>Alphaproteobacteria</taxon>
        <taxon>Sphingomonadales</taxon>
        <taxon>Sphingomonadaceae</taxon>
        <taxon>Sphingobium</taxon>
    </lineage>
</organism>
<reference evidence="2 3" key="1">
    <citation type="submission" date="2020-08" db="EMBL/GenBank/DDBJ databases">
        <title>Genomic Encyclopedia of Type Strains, Phase IV (KMG-IV): sequencing the most valuable type-strain genomes for metagenomic binning, comparative biology and taxonomic classification.</title>
        <authorList>
            <person name="Goeker M."/>
        </authorList>
    </citation>
    <scope>NUCLEOTIDE SEQUENCE [LARGE SCALE GENOMIC DNA]</scope>
    <source>
        <strain evidence="2 3">DSM 29348</strain>
    </source>
</reference>
<dbReference type="Proteomes" id="UP000552757">
    <property type="component" value="Unassembled WGS sequence"/>
</dbReference>
<dbReference type="EMBL" id="JACIEB010000005">
    <property type="protein sequence ID" value="MBB3982711.1"/>
    <property type="molecule type" value="Genomic_DNA"/>
</dbReference>
<comment type="caution">
    <text evidence="2">The sequence shown here is derived from an EMBL/GenBank/DDBJ whole genome shotgun (WGS) entry which is preliminary data.</text>
</comment>
<dbReference type="Gene3D" id="3.90.1200.10">
    <property type="match status" value="1"/>
</dbReference>
<dbReference type="RefSeq" id="WP_183955775.1">
    <property type="nucleotide sequence ID" value="NZ_JACIEB010000005.1"/>
</dbReference>
<accession>A0A7W6GNW8</accession>